<dbReference type="EMBL" id="JACOGG010000008">
    <property type="protein sequence ID" value="MBC3935497.1"/>
    <property type="molecule type" value="Genomic_DNA"/>
</dbReference>
<dbReference type="PROSITE" id="PS52016">
    <property type="entry name" value="TONB_DEPENDENT_REC_3"/>
    <property type="match status" value="1"/>
</dbReference>
<evidence type="ECO:0000256" key="1">
    <source>
        <dbReference type="ARBA" id="ARBA00004571"/>
    </source>
</evidence>
<dbReference type="GO" id="GO:0015344">
    <property type="term" value="F:siderophore uptake transmembrane transporter activity"/>
    <property type="evidence" value="ECO:0007669"/>
    <property type="project" value="TreeGrafter"/>
</dbReference>
<reference evidence="16" key="1">
    <citation type="submission" date="2020-08" db="EMBL/GenBank/DDBJ databases">
        <title>Novel species isolated from subtropical streams in China.</title>
        <authorList>
            <person name="Lu H."/>
        </authorList>
    </citation>
    <scope>NUCLEOTIDE SEQUENCE</scope>
    <source>
        <strain evidence="16">CY7W</strain>
    </source>
</reference>
<dbReference type="AlphaFoldDB" id="A0A923KVL6"/>
<dbReference type="InterPro" id="IPR039426">
    <property type="entry name" value="TonB-dep_rcpt-like"/>
</dbReference>
<keyword evidence="8 13" id="KW-0798">TonB box</keyword>
<dbReference type="InterPro" id="IPR000531">
    <property type="entry name" value="Beta-barrel_TonB"/>
</dbReference>
<evidence type="ECO:0000256" key="4">
    <source>
        <dbReference type="ARBA" id="ARBA00022452"/>
    </source>
</evidence>
<dbReference type="Pfam" id="PF00593">
    <property type="entry name" value="TonB_dep_Rec_b-barrel"/>
    <property type="match status" value="1"/>
</dbReference>
<keyword evidence="11 12" id="KW-0998">Cell outer membrane</keyword>
<evidence type="ECO:0000256" key="13">
    <source>
        <dbReference type="RuleBase" id="RU003357"/>
    </source>
</evidence>
<dbReference type="Gene3D" id="2.40.170.20">
    <property type="entry name" value="TonB-dependent receptor, beta-barrel domain"/>
    <property type="match status" value="1"/>
</dbReference>
<evidence type="ECO:0000256" key="12">
    <source>
        <dbReference type="PROSITE-ProRule" id="PRU01360"/>
    </source>
</evidence>
<protein>
    <submittedName>
        <fullName evidence="16">TonB-dependent receptor</fullName>
    </submittedName>
</protein>
<dbReference type="GO" id="GO:0009279">
    <property type="term" value="C:cell outer membrane"/>
    <property type="evidence" value="ECO:0007669"/>
    <property type="project" value="UniProtKB-SubCell"/>
</dbReference>
<keyword evidence="7" id="KW-0406">Ion transport</keyword>
<dbReference type="CDD" id="cd01347">
    <property type="entry name" value="ligand_gated_channel"/>
    <property type="match status" value="1"/>
</dbReference>
<sequence>MPHTTTYFFSAAAHLGTYRTLAMLPALGLTLSFAGLNQAVYAQQTVQQVEVNATATARSGRDDTAAKVLIPHEEIVRYGDHQLLDVLRRQPGITIAEGKGKQPELRLRGLGNGYTQILVNGQEMPAGFQLDSIAPELVESIEIVRVAGADQTAGSMAGSIHIKLRQKKTAAETEWRASSSLQNGRLGSQFSVQSNGALAAAPDWRYLLAVQIDSSSVEQNQTSQQLVQNQTQNGNQALWQNSIDSRLQLQQHNRRDSITLTPSLQWQPDQQRQWRWQLFLNYARPETTKQESEQAGTGMPATSEFPLNHSIWAAHILTAHQELQWEQRLNDSAKLSMQWGWNHFARDSRFRFWGSNPAAGLSEQRVVFADAKENSWRWAGKYLAPYSEQHVLSLGWDSSLAQRVESRDEWDTPSLGQSQQSAHRYEASMRKLAGYIQDEWTLHAQWSAYLGLRWEQFAAHSEEAGQFDIRQQNAVWSPVLQTLWKADSHTQWRLAVNRTLKQPALAKLIPRRFRVDNNNNPFNPDQLGNPGLRPERAWGLDLGYERTLGEDSQISVSAYRKWVQDLMLEHLSLQQGGWESQTQNHGKAVIDGLELEGKFALKEFWENSPAIRLRSSLGYNWSRLSAVAGPDNRLPDQARLSARLGLDYTINPAWKMGLDASYLSSERYRDTAGMLSLSGPRRHLDAYLSFSAQAHSQWRLSVNNLLQQDLRNADYFQLSERRWTEQTTQASSRQWRLSWEGKW</sequence>
<comment type="subcellular location">
    <subcellularLocation>
        <location evidence="1 12">Cell outer membrane</location>
        <topology evidence="1 12">Multi-pass membrane protein</topology>
    </subcellularLocation>
</comment>
<dbReference type="GO" id="GO:0044718">
    <property type="term" value="P:siderophore transmembrane transport"/>
    <property type="evidence" value="ECO:0007669"/>
    <property type="project" value="TreeGrafter"/>
</dbReference>
<evidence type="ECO:0000256" key="5">
    <source>
        <dbReference type="ARBA" id="ARBA00022692"/>
    </source>
</evidence>
<comment type="caution">
    <text evidence="16">The sequence shown here is derived from an EMBL/GenBank/DDBJ whole genome shotgun (WGS) entry which is preliminary data.</text>
</comment>
<gene>
    <name evidence="16" type="ORF">H8K47_09000</name>
</gene>
<dbReference type="RefSeq" id="WP_186881079.1">
    <property type="nucleotide sequence ID" value="NZ_JACOGG010000008.1"/>
</dbReference>
<proteinExistence type="inferred from homology"/>
<comment type="similarity">
    <text evidence="2 12 13">Belongs to the TonB-dependent receptor family.</text>
</comment>
<keyword evidence="6" id="KW-0732">Signal</keyword>
<dbReference type="Pfam" id="PF07715">
    <property type="entry name" value="Plug"/>
    <property type="match status" value="1"/>
</dbReference>
<evidence type="ECO:0000256" key="8">
    <source>
        <dbReference type="ARBA" id="ARBA00023077"/>
    </source>
</evidence>
<dbReference type="InterPro" id="IPR012910">
    <property type="entry name" value="Plug_dom"/>
</dbReference>
<feature type="domain" description="TonB-dependent receptor-like beta-barrel" evidence="14">
    <location>
        <begin position="283"/>
        <end position="705"/>
    </location>
</feature>
<accession>A0A923KVL6</accession>
<dbReference type="InterPro" id="IPR037066">
    <property type="entry name" value="Plug_dom_sf"/>
</dbReference>
<keyword evidence="10 16" id="KW-0675">Receptor</keyword>
<evidence type="ECO:0000256" key="7">
    <source>
        <dbReference type="ARBA" id="ARBA00023065"/>
    </source>
</evidence>
<keyword evidence="17" id="KW-1185">Reference proteome</keyword>
<evidence type="ECO:0000313" key="16">
    <source>
        <dbReference type="EMBL" id="MBC3935497.1"/>
    </source>
</evidence>
<evidence type="ECO:0000259" key="14">
    <source>
        <dbReference type="Pfam" id="PF00593"/>
    </source>
</evidence>
<evidence type="ECO:0000256" key="10">
    <source>
        <dbReference type="ARBA" id="ARBA00023170"/>
    </source>
</evidence>
<evidence type="ECO:0000256" key="6">
    <source>
        <dbReference type="ARBA" id="ARBA00022729"/>
    </source>
</evidence>
<feature type="domain" description="TonB-dependent receptor plug" evidence="15">
    <location>
        <begin position="65"/>
        <end position="158"/>
    </location>
</feature>
<keyword evidence="4 12" id="KW-1134">Transmembrane beta strand</keyword>
<keyword evidence="3 12" id="KW-0813">Transport</keyword>
<evidence type="ECO:0000256" key="2">
    <source>
        <dbReference type="ARBA" id="ARBA00009810"/>
    </source>
</evidence>
<evidence type="ECO:0000256" key="3">
    <source>
        <dbReference type="ARBA" id="ARBA00022448"/>
    </source>
</evidence>
<evidence type="ECO:0000256" key="11">
    <source>
        <dbReference type="ARBA" id="ARBA00023237"/>
    </source>
</evidence>
<keyword evidence="9 12" id="KW-0472">Membrane</keyword>
<evidence type="ECO:0000256" key="9">
    <source>
        <dbReference type="ARBA" id="ARBA00023136"/>
    </source>
</evidence>
<name>A0A923KVL6_9BURK</name>
<dbReference type="InterPro" id="IPR036942">
    <property type="entry name" value="Beta-barrel_TonB_sf"/>
</dbReference>
<dbReference type="Gene3D" id="2.170.130.10">
    <property type="entry name" value="TonB-dependent receptor, plug domain"/>
    <property type="match status" value="1"/>
</dbReference>
<evidence type="ECO:0000259" key="15">
    <source>
        <dbReference type="Pfam" id="PF07715"/>
    </source>
</evidence>
<evidence type="ECO:0000313" key="17">
    <source>
        <dbReference type="Proteomes" id="UP000612361"/>
    </source>
</evidence>
<keyword evidence="5 12" id="KW-0812">Transmembrane</keyword>
<dbReference type="Proteomes" id="UP000612361">
    <property type="component" value="Unassembled WGS sequence"/>
</dbReference>
<organism evidence="16 17">
    <name type="scientific">Undibacterium rugosum</name>
    <dbReference type="NCBI Taxonomy" id="2762291"/>
    <lineage>
        <taxon>Bacteria</taxon>
        <taxon>Pseudomonadati</taxon>
        <taxon>Pseudomonadota</taxon>
        <taxon>Betaproteobacteria</taxon>
        <taxon>Burkholderiales</taxon>
        <taxon>Oxalobacteraceae</taxon>
        <taxon>Undibacterium</taxon>
    </lineage>
</organism>
<dbReference type="PANTHER" id="PTHR30069:SF53">
    <property type="entry name" value="COLICIN I RECEPTOR-RELATED"/>
    <property type="match status" value="1"/>
</dbReference>
<dbReference type="PANTHER" id="PTHR30069">
    <property type="entry name" value="TONB-DEPENDENT OUTER MEMBRANE RECEPTOR"/>
    <property type="match status" value="1"/>
</dbReference>
<dbReference type="SUPFAM" id="SSF56935">
    <property type="entry name" value="Porins"/>
    <property type="match status" value="1"/>
</dbReference>